<dbReference type="SMART" id="SM00530">
    <property type="entry name" value="HTH_XRE"/>
    <property type="match status" value="1"/>
</dbReference>
<reference evidence="2 3" key="1">
    <citation type="submission" date="2019-01" db="EMBL/GenBank/DDBJ databases">
        <title>Ktedonosporobacter rubrisoli SCAWS-G2.</title>
        <authorList>
            <person name="Huang Y."/>
            <person name="Yan B."/>
        </authorList>
    </citation>
    <scope>NUCLEOTIDE SEQUENCE [LARGE SCALE GENOMIC DNA]</scope>
    <source>
        <strain evidence="2 3">SCAWS-G2</strain>
    </source>
</reference>
<evidence type="ECO:0000313" key="3">
    <source>
        <dbReference type="Proteomes" id="UP000290365"/>
    </source>
</evidence>
<dbReference type="Proteomes" id="UP000290365">
    <property type="component" value="Chromosome"/>
</dbReference>
<feature type="domain" description="HTH cro/C1-type" evidence="1">
    <location>
        <begin position="24"/>
        <end position="78"/>
    </location>
</feature>
<protein>
    <recommendedName>
        <fullName evidence="1">HTH cro/C1-type domain-containing protein</fullName>
    </recommendedName>
</protein>
<dbReference type="InterPro" id="IPR010982">
    <property type="entry name" value="Lambda_DNA-bd_dom_sf"/>
</dbReference>
<dbReference type="PROSITE" id="PS50943">
    <property type="entry name" value="HTH_CROC1"/>
    <property type="match status" value="1"/>
</dbReference>
<keyword evidence="3" id="KW-1185">Reference proteome</keyword>
<dbReference type="GO" id="GO:0003677">
    <property type="term" value="F:DNA binding"/>
    <property type="evidence" value="ECO:0007669"/>
    <property type="project" value="InterPro"/>
</dbReference>
<gene>
    <name evidence="2" type="ORF">EPA93_00770</name>
</gene>
<sequence>MKKKSEDGANEPKKQVAGRYPNRLEAYIKELGFRKGEIAHLVGVSENMLTHYVKGRYPVPHQIRQRFAEHLEVEVEELFPRSNRAELRRQEEQEPGELIIAGTQSGPPPLLAYEASENKEASVAIPLPDRELEQGLYERDSASLICQVPPISAQTHTACQKVEPVARRLFSAQGADRDEIDGANMLSYGGLTAYIITLVQQWKGPYALLHTFIDQELAQWPRTSATKLSRRYALMTITGLSLLAWTTGRQRRWGAESEFLAQCMAALVACWHLINDGEFSSVAIVSKRCLPLLEMTVKEDPLYRVTAAQLATQAYILLGLVATHQLLGPENLERRLACCKRAVEYARLAQDASLLCMALIHTGYTHYYLGQLEKMLSSYQEAALYLAFLPPILQSKLLAGLAHAQARNGEEQQSQTALRLARESLPEKSEPMPSFVAADCGIFSLILDEGKTHFVLGQHKAGKVANEHYQRSEDALAQLETLPTSLLVPERFRVEMLTQRATTALYRGDREAFGVYFEQSIRGANELGSHKRSQEVEDLYQIVSSAAHPWHTDAALRELKDLLAKR</sequence>
<dbReference type="AlphaFoldDB" id="A0A4V0YY11"/>
<dbReference type="SUPFAM" id="SSF47413">
    <property type="entry name" value="lambda repressor-like DNA-binding domains"/>
    <property type="match status" value="1"/>
</dbReference>
<dbReference type="RefSeq" id="WP_129885200.1">
    <property type="nucleotide sequence ID" value="NZ_CP035758.1"/>
</dbReference>
<evidence type="ECO:0000313" key="2">
    <source>
        <dbReference type="EMBL" id="QBD74601.1"/>
    </source>
</evidence>
<accession>A0A4V0YY11</accession>
<organism evidence="2 3">
    <name type="scientific">Ktedonosporobacter rubrisoli</name>
    <dbReference type="NCBI Taxonomy" id="2509675"/>
    <lineage>
        <taxon>Bacteria</taxon>
        <taxon>Bacillati</taxon>
        <taxon>Chloroflexota</taxon>
        <taxon>Ktedonobacteria</taxon>
        <taxon>Ktedonobacterales</taxon>
        <taxon>Ktedonosporobacteraceae</taxon>
        <taxon>Ktedonosporobacter</taxon>
    </lineage>
</organism>
<proteinExistence type="predicted"/>
<dbReference type="OrthoDB" id="157699at2"/>
<dbReference type="Gene3D" id="1.10.260.40">
    <property type="entry name" value="lambda repressor-like DNA-binding domains"/>
    <property type="match status" value="1"/>
</dbReference>
<dbReference type="KEGG" id="kbs:EPA93_00770"/>
<dbReference type="EMBL" id="CP035758">
    <property type="protein sequence ID" value="QBD74601.1"/>
    <property type="molecule type" value="Genomic_DNA"/>
</dbReference>
<dbReference type="InterPro" id="IPR001387">
    <property type="entry name" value="Cro/C1-type_HTH"/>
</dbReference>
<name>A0A4V0YY11_KTERU</name>
<evidence type="ECO:0000259" key="1">
    <source>
        <dbReference type="PROSITE" id="PS50943"/>
    </source>
</evidence>